<dbReference type="Gene3D" id="1.10.8.430">
    <property type="entry name" value="Helical domain of apoptotic protease-activating factors"/>
    <property type="match status" value="1"/>
</dbReference>
<keyword evidence="1" id="KW-0433">Leucine-rich repeat</keyword>
<dbReference type="Gene3D" id="3.40.50.300">
    <property type="entry name" value="P-loop containing nucleotide triphosphate hydrolases"/>
    <property type="match status" value="1"/>
</dbReference>
<dbReference type="GO" id="GO:0006952">
    <property type="term" value="P:defense response"/>
    <property type="evidence" value="ECO:0007669"/>
    <property type="project" value="UniProtKB-KW"/>
</dbReference>
<proteinExistence type="predicted"/>
<dbReference type="InterPro" id="IPR000157">
    <property type="entry name" value="TIR_dom"/>
</dbReference>
<dbReference type="InterPro" id="IPR036390">
    <property type="entry name" value="WH_DNA-bd_sf"/>
</dbReference>
<organism evidence="6 7">
    <name type="scientific">Prunus avium</name>
    <name type="common">Cherry</name>
    <name type="synonym">Cerasus avium</name>
    <dbReference type="NCBI Taxonomy" id="42229"/>
    <lineage>
        <taxon>Eukaryota</taxon>
        <taxon>Viridiplantae</taxon>
        <taxon>Streptophyta</taxon>
        <taxon>Embryophyta</taxon>
        <taxon>Tracheophyta</taxon>
        <taxon>Spermatophyta</taxon>
        <taxon>Magnoliopsida</taxon>
        <taxon>eudicotyledons</taxon>
        <taxon>Gunneridae</taxon>
        <taxon>Pentapetalae</taxon>
        <taxon>rosids</taxon>
        <taxon>fabids</taxon>
        <taxon>Rosales</taxon>
        <taxon>Rosaceae</taxon>
        <taxon>Amygdaloideae</taxon>
        <taxon>Amygdaleae</taxon>
        <taxon>Prunus</taxon>
    </lineage>
</organism>
<evidence type="ECO:0000256" key="4">
    <source>
        <dbReference type="ARBA" id="ARBA00023027"/>
    </source>
</evidence>
<feature type="domain" description="TIR" evidence="5">
    <location>
        <begin position="25"/>
        <end position="196"/>
    </location>
</feature>
<dbReference type="Pfam" id="PF23282">
    <property type="entry name" value="WHD_ROQ1"/>
    <property type="match status" value="1"/>
</dbReference>
<dbReference type="SMR" id="A0A6P5TVW8"/>
<dbReference type="InterPro" id="IPR042197">
    <property type="entry name" value="Apaf_helical"/>
</dbReference>
<dbReference type="SUPFAM" id="SSF52058">
    <property type="entry name" value="L domain-like"/>
    <property type="match status" value="1"/>
</dbReference>
<evidence type="ECO:0000313" key="7">
    <source>
        <dbReference type="RefSeq" id="XP_021831161.1"/>
    </source>
</evidence>
<dbReference type="Proteomes" id="UP000515124">
    <property type="component" value="Unplaced"/>
</dbReference>
<dbReference type="SUPFAM" id="SSF52200">
    <property type="entry name" value="Toll/Interleukin receptor TIR domain"/>
    <property type="match status" value="1"/>
</dbReference>
<dbReference type="FunFam" id="3.40.50.10140:FF:000007">
    <property type="entry name" value="Disease resistance protein (TIR-NBS-LRR class)"/>
    <property type="match status" value="1"/>
</dbReference>
<dbReference type="KEGG" id="pavi:110771209"/>
<dbReference type="Pfam" id="PF01582">
    <property type="entry name" value="TIR"/>
    <property type="match status" value="1"/>
</dbReference>
<sequence length="1021" mass="117842">MDTSTAVEASSPTFSSSSSCSLDDETYDVFLSFRSEDTRKTFTDHLYWRLKHARVDVFIDENELRGGEIIPDELNQIIQRSRISVIIFSRRYADSLWCLEELEKIMECRRTLGQIVLPIFYDVDPSDVREQTGSFAEAFQTHEQRFQGVKDKEEKIHSWRESLTEAAGLDGPVLSKIDGYEGVFIRKIIDEINRKLKSTCLGIATKQVGIESSKQEISNYVQVQVGIDSRLQDISTHFDAGGSNNVCIIGIWGMGGMGKTMVAEAIFNKFHPSFDAKSFIQNMRERKLVDLQEQLLFDIFKPTKVEGSSMDDRMYEIKKRLPTRKILVILDDICHADQLKALAIERDSFGPGSRIVITTRNKHLLEMLEVDKICCLKTMNEVEALELLSLHAFKSRSPSQGYLELSREVVGYCGGLPLALKVLGCSLYNRSTTEWRNALDKWKRLPPKEIHEKLKLSYDELPDNYLKDAFLDISCFFIGMDMNYVMQILDRHCFSPVKGLRVLLEQSLLTVGEDNKLVMHDLVRDMGREIVRAQSPNIPGNRSRLWHHEDVKDVLRNKSGTNEIEGLTLDLKDSNEPRFSTKAFRTMRRLRLLKLNYVQLTGSYKHFSNELRWFCWHGFPLKVMPKDFYQENLVAIDLSYSKLIRFWEDSHVFLEKLKSLDLSHSECLKKLPDFSILPDLEELILRGCKSLSWEHCSTMRRLDKLKLLDLGYCNLTDKVVLEYLRRLRSLKILRLDGNGFNWLHFLRDLSELEELTLNDCKNLRRITELPKNLKFLKANYCTALESIEFSGDIPNMRELDLKDCRNLDYIPELEVSSRFTETIHMEGCTNLNAQLKKNMLEGWAASGGGGLFFSGNDIPYWFTTVVNEDEIVYIDVPNCGIGALTVCIIYSSDDSESSGRLSLTVANRTQRTAFSIFPMTVSGVTPHEDYLWLGRIPNNVLNLKGGDKVHARAEFLREVGKKHLKLKKTGLCLEREFMREDYKIDWESKPYTYPATDDDAWPSKHWHNLIRKTRRLYPRES</sequence>
<dbReference type="InterPro" id="IPR002182">
    <property type="entry name" value="NB-ARC"/>
</dbReference>
<dbReference type="InterPro" id="IPR055357">
    <property type="entry name" value="LRR_At1g61320_AtMIF1"/>
</dbReference>
<dbReference type="GeneID" id="110771209"/>
<dbReference type="Gene3D" id="3.80.10.10">
    <property type="entry name" value="Ribonuclease Inhibitor"/>
    <property type="match status" value="1"/>
</dbReference>
<dbReference type="SUPFAM" id="SSF46785">
    <property type="entry name" value="Winged helix' DNA-binding domain"/>
    <property type="match status" value="1"/>
</dbReference>
<gene>
    <name evidence="7" type="primary">LOC110771209</name>
</gene>
<name>A0A6P5TVW8_PRUAV</name>
<dbReference type="GO" id="GO:0007165">
    <property type="term" value="P:signal transduction"/>
    <property type="evidence" value="ECO:0007669"/>
    <property type="project" value="InterPro"/>
</dbReference>
<accession>A0A6P5TVW8</accession>
<dbReference type="InterPro" id="IPR058192">
    <property type="entry name" value="WHD_ROQ1-like"/>
</dbReference>
<dbReference type="SMART" id="SM00255">
    <property type="entry name" value="TIR"/>
    <property type="match status" value="1"/>
</dbReference>
<dbReference type="PROSITE" id="PS50104">
    <property type="entry name" value="TIR"/>
    <property type="match status" value="1"/>
</dbReference>
<dbReference type="SUPFAM" id="SSF52540">
    <property type="entry name" value="P-loop containing nucleoside triphosphate hydrolases"/>
    <property type="match status" value="1"/>
</dbReference>
<dbReference type="Gene3D" id="3.40.50.10140">
    <property type="entry name" value="Toll/interleukin-1 receptor homology (TIR) domain"/>
    <property type="match status" value="1"/>
</dbReference>
<dbReference type="InterPro" id="IPR027417">
    <property type="entry name" value="P-loop_NTPase"/>
</dbReference>
<evidence type="ECO:0000259" key="5">
    <source>
        <dbReference type="PROSITE" id="PS50104"/>
    </source>
</evidence>
<protein>
    <submittedName>
        <fullName evidence="7">TMV resistance protein N-like</fullName>
    </submittedName>
</protein>
<dbReference type="Pfam" id="PF00931">
    <property type="entry name" value="NB-ARC"/>
    <property type="match status" value="1"/>
</dbReference>
<evidence type="ECO:0000313" key="6">
    <source>
        <dbReference type="Proteomes" id="UP000515124"/>
    </source>
</evidence>
<dbReference type="InterPro" id="IPR035897">
    <property type="entry name" value="Toll_tir_struct_dom_sf"/>
</dbReference>
<dbReference type="PANTHER" id="PTHR11017">
    <property type="entry name" value="LEUCINE-RICH REPEAT-CONTAINING PROTEIN"/>
    <property type="match status" value="1"/>
</dbReference>
<dbReference type="PANTHER" id="PTHR11017:SF575">
    <property type="entry name" value="ADP-RIBOSYL CYCLASE_CYCLIC ADP-RIBOSE HYDROLASE"/>
    <property type="match status" value="1"/>
</dbReference>
<dbReference type="AlphaFoldDB" id="A0A6P5TVW8"/>
<keyword evidence="3" id="KW-0611">Plant defense</keyword>
<dbReference type="PRINTS" id="PR00364">
    <property type="entry name" value="DISEASERSIST"/>
</dbReference>
<dbReference type="Gramene" id="Pav_sc0002136.1_g040.1.mk:mrna">
    <property type="protein sequence ID" value="Pav_sc0002136.1_g040.1.mk:mrna"/>
    <property type="gene ID" value="Pav_sc0002136.1_g040.1.mk"/>
</dbReference>
<dbReference type="GO" id="GO:0043531">
    <property type="term" value="F:ADP binding"/>
    <property type="evidence" value="ECO:0007669"/>
    <property type="project" value="InterPro"/>
</dbReference>
<keyword evidence="6" id="KW-1185">Reference proteome</keyword>
<dbReference type="InterPro" id="IPR044974">
    <property type="entry name" value="Disease_R_plants"/>
</dbReference>
<evidence type="ECO:0000256" key="2">
    <source>
        <dbReference type="ARBA" id="ARBA00022737"/>
    </source>
</evidence>
<dbReference type="Pfam" id="PF23622">
    <property type="entry name" value="LRR_At1g61320_AtMIF1"/>
    <property type="match status" value="1"/>
</dbReference>
<evidence type="ECO:0000256" key="3">
    <source>
        <dbReference type="ARBA" id="ARBA00022821"/>
    </source>
</evidence>
<keyword evidence="2" id="KW-0677">Repeat</keyword>
<evidence type="ECO:0000256" key="1">
    <source>
        <dbReference type="ARBA" id="ARBA00022614"/>
    </source>
</evidence>
<keyword evidence="4" id="KW-0520">NAD</keyword>
<reference evidence="7" key="1">
    <citation type="submission" date="2025-08" db="UniProtKB">
        <authorList>
            <consortium name="RefSeq"/>
        </authorList>
    </citation>
    <scope>IDENTIFICATION</scope>
</reference>
<dbReference type="InterPro" id="IPR032675">
    <property type="entry name" value="LRR_dom_sf"/>
</dbReference>
<dbReference type="RefSeq" id="XP_021831161.1">
    <property type="nucleotide sequence ID" value="XM_021975469.1"/>
</dbReference>